<dbReference type="SUPFAM" id="SSF81698">
    <property type="entry name" value="FF domain"/>
    <property type="match status" value="1"/>
</dbReference>
<keyword evidence="3" id="KW-1185">Reference proteome</keyword>
<accession>A0A6A5YZQ1</accession>
<dbReference type="EMBL" id="ML977331">
    <property type="protein sequence ID" value="KAF2112283.1"/>
    <property type="molecule type" value="Genomic_DNA"/>
</dbReference>
<sequence length="182" mass="20725">MTTRSSGMGSFQFHAALSLTVASHSTLRAQRSYRRTRQRISLDCWATTTTTRSSRMISLQFHNWCCSLFQPGGEQHHHVGHARGGRKEPQVRTDFTAVRRTHPEIKYYARWGTALPFIKGESIFRPAKDDHERRQLFEEYIVTLKEEVWNEGSPSTSRTITGATGSIFDQNSQAPASLTKHS</sequence>
<proteinExistence type="predicted"/>
<feature type="compositionally biased region" description="Polar residues" evidence="1">
    <location>
        <begin position="152"/>
        <end position="176"/>
    </location>
</feature>
<evidence type="ECO:0000313" key="2">
    <source>
        <dbReference type="EMBL" id="KAF2112283.1"/>
    </source>
</evidence>
<name>A0A6A5YZQ1_9PLEO</name>
<organism evidence="2 3">
    <name type="scientific">Lophiotrema nucula</name>
    <dbReference type="NCBI Taxonomy" id="690887"/>
    <lineage>
        <taxon>Eukaryota</taxon>
        <taxon>Fungi</taxon>
        <taxon>Dikarya</taxon>
        <taxon>Ascomycota</taxon>
        <taxon>Pezizomycotina</taxon>
        <taxon>Dothideomycetes</taxon>
        <taxon>Pleosporomycetidae</taxon>
        <taxon>Pleosporales</taxon>
        <taxon>Lophiotremataceae</taxon>
        <taxon>Lophiotrema</taxon>
    </lineage>
</organism>
<dbReference type="Proteomes" id="UP000799770">
    <property type="component" value="Unassembled WGS sequence"/>
</dbReference>
<dbReference type="OrthoDB" id="187617at2759"/>
<protein>
    <submittedName>
        <fullName evidence="2">Uncharacterized protein</fullName>
    </submittedName>
</protein>
<gene>
    <name evidence="2" type="ORF">BDV96DRAFT_580460</name>
</gene>
<dbReference type="AlphaFoldDB" id="A0A6A5YZQ1"/>
<dbReference type="Gene3D" id="1.10.10.440">
    <property type="entry name" value="FF domain"/>
    <property type="match status" value="1"/>
</dbReference>
<evidence type="ECO:0000256" key="1">
    <source>
        <dbReference type="SAM" id="MobiDB-lite"/>
    </source>
</evidence>
<reference evidence="2" key="1">
    <citation type="journal article" date="2020" name="Stud. Mycol.">
        <title>101 Dothideomycetes genomes: a test case for predicting lifestyles and emergence of pathogens.</title>
        <authorList>
            <person name="Haridas S."/>
            <person name="Albert R."/>
            <person name="Binder M."/>
            <person name="Bloem J."/>
            <person name="Labutti K."/>
            <person name="Salamov A."/>
            <person name="Andreopoulos B."/>
            <person name="Baker S."/>
            <person name="Barry K."/>
            <person name="Bills G."/>
            <person name="Bluhm B."/>
            <person name="Cannon C."/>
            <person name="Castanera R."/>
            <person name="Culley D."/>
            <person name="Daum C."/>
            <person name="Ezra D."/>
            <person name="Gonzalez J."/>
            <person name="Henrissat B."/>
            <person name="Kuo A."/>
            <person name="Liang C."/>
            <person name="Lipzen A."/>
            <person name="Lutzoni F."/>
            <person name="Magnuson J."/>
            <person name="Mondo S."/>
            <person name="Nolan M."/>
            <person name="Ohm R."/>
            <person name="Pangilinan J."/>
            <person name="Park H.-J."/>
            <person name="Ramirez L."/>
            <person name="Alfaro M."/>
            <person name="Sun H."/>
            <person name="Tritt A."/>
            <person name="Yoshinaga Y."/>
            <person name="Zwiers L.-H."/>
            <person name="Turgeon B."/>
            <person name="Goodwin S."/>
            <person name="Spatafora J."/>
            <person name="Crous P."/>
            <person name="Grigoriev I."/>
        </authorList>
    </citation>
    <scope>NUCLEOTIDE SEQUENCE</scope>
    <source>
        <strain evidence="2">CBS 627.86</strain>
    </source>
</reference>
<dbReference type="InterPro" id="IPR036517">
    <property type="entry name" value="FF_domain_sf"/>
</dbReference>
<evidence type="ECO:0000313" key="3">
    <source>
        <dbReference type="Proteomes" id="UP000799770"/>
    </source>
</evidence>
<feature type="region of interest" description="Disordered" evidence="1">
    <location>
        <begin position="152"/>
        <end position="182"/>
    </location>
</feature>